<dbReference type="Pfam" id="PF00188">
    <property type="entry name" value="CAP"/>
    <property type="match status" value="1"/>
</dbReference>
<feature type="domain" description="SCP" evidence="2">
    <location>
        <begin position="51"/>
        <end position="188"/>
    </location>
</feature>
<sequence>MVLATIYFILLLMSHSGLSEAYCSEQFRIRGGHTACLEKSPKLKESLIVTDVQKSIIIALHNVIRVKVQPPSCNMFRMHWDYELAYLAQKWSDNCVLKNDEILNRSIPLKYNVGQNIAAKFSKWYDVIRYWRSEGKDFKYGRKHSKNTAQYTQLVWATSILIGCGASLCSNIGTFYVCNYAPAGNINGEEPYRRCNKTRSLRDCGHNACYNFGILNVEDCSCSCYEHSHTYGHNCLLNCSFSDISIKCKKIPVDYCHYAHLRPSCPWLCKECSIASWSQRTNWFLLFVVQIFIPGLTMCSN</sequence>
<dbReference type="GO" id="GO:0005576">
    <property type="term" value="C:extracellular region"/>
    <property type="evidence" value="ECO:0007669"/>
    <property type="project" value="InterPro"/>
</dbReference>
<evidence type="ECO:0000259" key="2">
    <source>
        <dbReference type="SMART" id="SM00198"/>
    </source>
</evidence>
<dbReference type="InterPro" id="IPR014044">
    <property type="entry name" value="CAP_dom"/>
</dbReference>
<dbReference type="InterPro" id="IPR035940">
    <property type="entry name" value="CAP_sf"/>
</dbReference>
<proteinExistence type="predicted"/>
<dbReference type="SUPFAM" id="SSF55797">
    <property type="entry name" value="PR-1-like"/>
    <property type="match status" value="1"/>
</dbReference>
<feature type="signal peptide" evidence="1">
    <location>
        <begin position="1"/>
        <end position="21"/>
    </location>
</feature>
<dbReference type="InterPro" id="IPR018244">
    <property type="entry name" value="Allrgn_V5/Tpx1_CS"/>
</dbReference>
<evidence type="ECO:0000256" key="1">
    <source>
        <dbReference type="SAM" id="SignalP"/>
    </source>
</evidence>
<feature type="chain" id="PRO_5005583615" description="SCP domain-containing protein" evidence="1">
    <location>
        <begin position="22"/>
        <end position="301"/>
    </location>
</feature>
<evidence type="ECO:0000313" key="3">
    <source>
        <dbReference type="EMBL" id="KOF86018.1"/>
    </source>
</evidence>
<keyword evidence="1" id="KW-0732">Signal</keyword>
<name>A0A0L8H9P6_OCTBM</name>
<dbReference type="EMBL" id="KQ418754">
    <property type="protein sequence ID" value="KOF86018.1"/>
    <property type="molecule type" value="Genomic_DNA"/>
</dbReference>
<dbReference type="Gene3D" id="3.40.33.10">
    <property type="entry name" value="CAP"/>
    <property type="match status" value="1"/>
</dbReference>
<reference evidence="3" key="1">
    <citation type="submission" date="2015-07" db="EMBL/GenBank/DDBJ databases">
        <title>MeaNS - Measles Nucleotide Surveillance Program.</title>
        <authorList>
            <person name="Tran T."/>
            <person name="Druce J."/>
        </authorList>
    </citation>
    <scope>NUCLEOTIDE SEQUENCE</scope>
    <source>
        <strain evidence="3">UCB-OBI-ISO-001</strain>
        <tissue evidence="3">Gonad</tissue>
    </source>
</reference>
<gene>
    <name evidence="3" type="ORF">OCBIM_22019349mg</name>
</gene>
<accession>A0A0L8H9P6</accession>
<dbReference type="InterPro" id="IPR001283">
    <property type="entry name" value="CRISP-related"/>
</dbReference>
<organism evidence="3">
    <name type="scientific">Octopus bimaculoides</name>
    <name type="common">California two-spotted octopus</name>
    <dbReference type="NCBI Taxonomy" id="37653"/>
    <lineage>
        <taxon>Eukaryota</taxon>
        <taxon>Metazoa</taxon>
        <taxon>Spiralia</taxon>
        <taxon>Lophotrochozoa</taxon>
        <taxon>Mollusca</taxon>
        <taxon>Cephalopoda</taxon>
        <taxon>Coleoidea</taxon>
        <taxon>Octopodiformes</taxon>
        <taxon>Octopoda</taxon>
        <taxon>Incirrata</taxon>
        <taxon>Octopodidae</taxon>
        <taxon>Octopus</taxon>
    </lineage>
</organism>
<dbReference type="PANTHER" id="PTHR10334">
    <property type="entry name" value="CYSTEINE-RICH SECRETORY PROTEIN-RELATED"/>
    <property type="match status" value="1"/>
</dbReference>
<protein>
    <recommendedName>
        <fullName evidence="2">SCP domain-containing protein</fullName>
    </recommendedName>
</protein>
<dbReference type="PROSITE" id="PS01010">
    <property type="entry name" value="CRISP_2"/>
    <property type="match status" value="1"/>
</dbReference>
<dbReference type="AlphaFoldDB" id="A0A0L8H9P6"/>
<dbReference type="SMART" id="SM00198">
    <property type="entry name" value="SCP"/>
    <property type="match status" value="1"/>
</dbReference>
<dbReference type="PRINTS" id="PR00837">
    <property type="entry name" value="V5TPXLIKE"/>
</dbReference>
<dbReference type="OrthoDB" id="737510at2759"/>